<feature type="region of interest" description="Disordered" evidence="1">
    <location>
        <begin position="232"/>
        <end position="262"/>
    </location>
</feature>
<proteinExistence type="predicted"/>
<evidence type="ECO:0000259" key="3">
    <source>
        <dbReference type="Pfam" id="PF24626"/>
    </source>
</evidence>
<protein>
    <submittedName>
        <fullName evidence="4">Transposon Ty3-I Gag-Pol polyprotein</fullName>
    </submittedName>
</protein>
<feature type="region of interest" description="Disordered" evidence="1">
    <location>
        <begin position="1"/>
        <end position="23"/>
    </location>
</feature>
<dbReference type="Pfam" id="PF24626">
    <property type="entry name" value="SH3_Tf2-1"/>
    <property type="match status" value="1"/>
</dbReference>
<evidence type="ECO:0000256" key="1">
    <source>
        <dbReference type="SAM" id="MobiDB-lite"/>
    </source>
</evidence>
<dbReference type="InterPro" id="IPR036397">
    <property type="entry name" value="RNaseH_sf"/>
</dbReference>
<dbReference type="Pfam" id="PF03732">
    <property type="entry name" value="Retrotrans_gag"/>
    <property type="match status" value="1"/>
</dbReference>
<dbReference type="Gramene" id="C.cajan_14096.t">
    <property type="protein sequence ID" value="C.cajan_14096.t"/>
    <property type="gene ID" value="C.cajan_14096"/>
</dbReference>
<feature type="compositionally biased region" description="Acidic residues" evidence="1">
    <location>
        <begin position="253"/>
        <end position="262"/>
    </location>
</feature>
<gene>
    <name evidence="4" type="ORF">KK1_014520</name>
</gene>
<dbReference type="InterPro" id="IPR012337">
    <property type="entry name" value="RNaseH-like_sf"/>
</dbReference>
<accession>A0A151SWC2</accession>
<evidence type="ECO:0000313" key="5">
    <source>
        <dbReference type="Proteomes" id="UP000075243"/>
    </source>
</evidence>
<dbReference type="GO" id="GO:0003676">
    <property type="term" value="F:nucleic acid binding"/>
    <property type="evidence" value="ECO:0007669"/>
    <property type="project" value="InterPro"/>
</dbReference>
<feature type="domain" description="Retrotransposon gag" evidence="2">
    <location>
        <begin position="68"/>
        <end position="165"/>
    </location>
</feature>
<dbReference type="OMA" id="NCCNTRF"/>
<feature type="domain" description="Tf2-1-like SH3-like" evidence="3">
    <location>
        <begin position="452"/>
        <end position="511"/>
    </location>
</feature>
<dbReference type="Gene3D" id="3.30.420.10">
    <property type="entry name" value="Ribonuclease H-like superfamily/Ribonuclease H"/>
    <property type="match status" value="1"/>
</dbReference>
<dbReference type="InterPro" id="IPR005162">
    <property type="entry name" value="Retrotrans_gag_dom"/>
</dbReference>
<dbReference type="EMBL" id="CM003612">
    <property type="protein sequence ID" value="KYP59092.1"/>
    <property type="molecule type" value="Genomic_DNA"/>
</dbReference>
<name>A0A151SWC2_CAJCA</name>
<organism evidence="4 5">
    <name type="scientific">Cajanus cajan</name>
    <name type="common">Pigeon pea</name>
    <name type="synonym">Cajanus indicus</name>
    <dbReference type="NCBI Taxonomy" id="3821"/>
    <lineage>
        <taxon>Eukaryota</taxon>
        <taxon>Viridiplantae</taxon>
        <taxon>Streptophyta</taxon>
        <taxon>Embryophyta</taxon>
        <taxon>Tracheophyta</taxon>
        <taxon>Spermatophyta</taxon>
        <taxon>Magnoliopsida</taxon>
        <taxon>eudicotyledons</taxon>
        <taxon>Gunneridae</taxon>
        <taxon>Pentapetalae</taxon>
        <taxon>rosids</taxon>
        <taxon>fabids</taxon>
        <taxon>Fabales</taxon>
        <taxon>Fabaceae</taxon>
        <taxon>Papilionoideae</taxon>
        <taxon>50 kb inversion clade</taxon>
        <taxon>NPAAA clade</taxon>
        <taxon>indigoferoid/millettioid clade</taxon>
        <taxon>Phaseoleae</taxon>
        <taxon>Cajanus</taxon>
    </lineage>
</organism>
<keyword evidence="5" id="KW-1185">Reference proteome</keyword>
<sequence>MHDDSLALGDHFQQPPRRTHRNPKVRESRVDFPYFHGKNDVEGYLDWEMKVEKIFTRHQVSEERKVSLATLIFQGYAMYWWTSLVRDRRLHNDPPIQYWNKLRSALRRRHIPSYYTRELINKLQRLHQRNMTIEEYRQTMELYLMRAGIREEEEITIARFLSGLTLEIRDKVELLPYRDLNDLVQLCIKVEQQVLRKIFKESSYSSSYSKKDYKREGKTFEKKNTFDSSKILDKGKEKEKEKEKEKKTSSSSSEDEEETIEEEVCEVTYPYNGELLMMKRVLKNQPGDTQFQRENIFHTRWKISNKACSLIVDSGSWCNCCNTRFSTICHPQTDGKTEVVNRSLGAMLRAVLKGNKKSWDDYLPHVEFAYNRVVHKTAKMSPFEIAYGFNPLTPLDLLPLPDVASFIHKEGTSRAGFVKNLHARVRNHIQSQTEKYTKYNNKGRKEVVFNEGDWVWLHLRKDRFPSKRKSKLSPRGDGPFQILKRINNNAYVLDLPSEYGVRPSFNISDLSLFTGLADHEEDSLDLRSNPR</sequence>
<evidence type="ECO:0000259" key="2">
    <source>
        <dbReference type="Pfam" id="PF03732"/>
    </source>
</evidence>
<dbReference type="Proteomes" id="UP000075243">
    <property type="component" value="Chromosome 10"/>
</dbReference>
<evidence type="ECO:0000313" key="4">
    <source>
        <dbReference type="EMBL" id="KYP59092.1"/>
    </source>
</evidence>
<feature type="compositionally biased region" description="Basic and acidic residues" evidence="1">
    <location>
        <begin position="232"/>
        <end position="248"/>
    </location>
</feature>
<dbReference type="AlphaFoldDB" id="A0A151SWC2"/>
<reference evidence="4 5" key="1">
    <citation type="journal article" date="2012" name="Nat. Biotechnol.">
        <title>Draft genome sequence of pigeonpea (Cajanus cajan), an orphan legume crop of resource-poor farmers.</title>
        <authorList>
            <person name="Varshney R.K."/>
            <person name="Chen W."/>
            <person name="Li Y."/>
            <person name="Bharti A.K."/>
            <person name="Saxena R.K."/>
            <person name="Schlueter J.A."/>
            <person name="Donoghue M.T."/>
            <person name="Azam S."/>
            <person name="Fan G."/>
            <person name="Whaley A.M."/>
            <person name="Farmer A.D."/>
            <person name="Sheridan J."/>
            <person name="Iwata A."/>
            <person name="Tuteja R."/>
            <person name="Penmetsa R.V."/>
            <person name="Wu W."/>
            <person name="Upadhyaya H.D."/>
            <person name="Yang S.P."/>
            <person name="Shah T."/>
            <person name="Saxena K.B."/>
            <person name="Michael T."/>
            <person name="McCombie W.R."/>
            <person name="Yang B."/>
            <person name="Zhang G."/>
            <person name="Yang H."/>
            <person name="Wang J."/>
            <person name="Spillane C."/>
            <person name="Cook D.R."/>
            <person name="May G.D."/>
            <person name="Xu X."/>
            <person name="Jackson S.A."/>
        </authorList>
    </citation>
    <scope>NUCLEOTIDE SEQUENCE [LARGE SCALE GENOMIC DNA]</scope>
    <source>
        <strain evidence="5">cv. Asha</strain>
    </source>
</reference>
<dbReference type="PANTHER" id="PTHR35046">
    <property type="entry name" value="ZINC KNUCKLE (CCHC-TYPE) FAMILY PROTEIN"/>
    <property type="match status" value="1"/>
</dbReference>
<dbReference type="InterPro" id="IPR056924">
    <property type="entry name" value="SH3_Tf2-1"/>
</dbReference>
<dbReference type="SUPFAM" id="SSF53098">
    <property type="entry name" value="Ribonuclease H-like"/>
    <property type="match status" value="1"/>
</dbReference>
<dbReference type="PANTHER" id="PTHR35046:SF9">
    <property type="entry name" value="RNA-DIRECTED DNA POLYMERASE"/>
    <property type="match status" value="1"/>
</dbReference>